<gene>
    <name evidence="3" type="ORF">HY912_18685</name>
</gene>
<evidence type="ECO:0000259" key="2">
    <source>
        <dbReference type="Pfam" id="PF07085"/>
    </source>
</evidence>
<keyword evidence="3" id="KW-0418">Kinase</keyword>
<dbReference type="InterPro" id="IPR028979">
    <property type="entry name" value="Ser_kin/Pase_Hpr-like_N_sf"/>
</dbReference>
<dbReference type="EMBL" id="JACRDE010000491">
    <property type="protein sequence ID" value="MBI5251521.1"/>
    <property type="molecule type" value="Genomic_DNA"/>
</dbReference>
<reference evidence="3" key="1">
    <citation type="submission" date="2020-07" db="EMBL/GenBank/DDBJ databases">
        <title>Huge and variable diversity of episymbiotic CPR bacteria and DPANN archaea in groundwater ecosystems.</title>
        <authorList>
            <person name="He C.Y."/>
            <person name="Keren R."/>
            <person name="Whittaker M."/>
            <person name="Farag I.F."/>
            <person name="Doudna J."/>
            <person name="Cate J.H.D."/>
            <person name="Banfield J.F."/>
        </authorList>
    </citation>
    <scope>NUCLEOTIDE SEQUENCE</scope>
    <source>
        <strain evidence="3">NC_groundwater_1664_Pr3_B-0.1um_52_9</strain>
    </source>
</reference>
<accession>A0A9D6Z7W8</accession>
<keyword evidence="3" id="KW-0808">Transferase</keyword>
<protein>
    <submittedName>
        <fullName evidence="3">Serine kinase</fullName>
    </submittedName>
</protein>
<name>A0A9D6Z7W8_9BACT</name>
<evidence type="ECO:0000313" key="3">
    <source>
        <dbReference type="EMBL" id="MBI5251521.1"/>
    </source>
</evidence>
<dbReference type="SUPFAM" id="SSF75138">
    <property type="entry name" value="HprK N-terminal domain-like"/>
    <property type="match status" value="1"/>
</dbReference>
<dbReference type="Pfam" id="PF07085">
    <property type="entry name" value="DRTGG"/>
    <property type="match status" value="1"/>
</dbReference>
<comment type="subunit">
    <text evidence="1">Homohexamer.</text>
</comment>
<dbReference type="AlphaFoldDB" id="A0A9D6Z7W8"/>
<sequence>MTLGEIAETLKLDVRTCPSEMDRGVEGGYVSDLLSDVIAGAKEGDIWITLQLHQNIVAVAFLNNLAGIVIVGGREPDPDTLKKAEEQGVPIMVTPMTAYELAGRLYTMGIRRTQS</sequence>
<organism evidence="3 4">
    <name type="scientific">Desulfomonile tiedjei</name>
    <dbReference type="NCBI Taxonomy" id="2358"/>
    <lineage>
        <taxon>Bacteria</taxon>
        <taxon>Pseudomonadati</taxon>
        <taxon>Thermodesulfobacteriota</taxon>
        <taxon>Desulfomonilia</taxon>
        <taxon>Desulfomonilales</taxon>
        <taxon>Desulfomonilaceae</taxon>
        <taxon>Desulfomonile</taxon>
    </lineage>
</organism>
<dbReference type="Gene3D" id="3.40.1390.20">
    <property type="entry name" value="HprK N-terminal domain-like"/>
    <property type="match status" value="1"/>
</dbReference>
<comment type="caution">
    <text evidence="3">The sequence shown here is derived from an EMBL/GenBank/DDBJ whole genome shotgun (WGS) entry which is preliminary data.</text>
</comment>
<proteinExistence type="predicted"/>
<feature type="domain" description="DRTGG" evidence="2">
    <location>
        <begin position="34"/>
        <end position="105"/>
    </location>
</feature>
<dbReference type="Proteomes" id="UP000807825">
    <property type="component" value="Unassembled WGS sequence"/>
</dbReference>
<evidence type="ECO:0000313" key="4">
    <source>
        <dbReference type="Proteomes" id="UP000807825"/>
    </source>
</evidence>
<dbReference type="GO" id="GO:0016301">
    <property type="term" value="F:kinase activity"/>
    <property type="evidence" value="ECO:0007669"/>
    <property type="project" value="UniProtKB-KW"/>
</dbReference>
<evidence type="ECO:0000256" key="1">
    <source>
        <dbReference type="ARBA" id="ARBA00011643"/>
    </source>
</evidence>
<dbReference type="InterPro" id="IPR010766">
    <property type="entry name" value="DRTGG"/>
</dbReference>